<protein>
    <recommendedName>
        <fullName evidence="2">DUF2283 domain-containing protein</fullName>
    </recommendedName>
</protein>
<reference evidence="1" key="1">
    <citation type="journal article" date="2014" name="Front. Microbiol.">
        <title>High frequency of phylogenetically diverse reductive dehalogenase-homologous genes in deep subseafloor sedimentary metagenomes.</title>
        <authorList>
            <person name="Kawai M."/>
            <person name="Futagami T."/>
            <person name="Toyoda A."/>
            <person name="Takaki Y."/>
            <person name="Nishi S."/>
            <person name="Hori S."/>
            <person name="Arai W."/>
            <person name="Tsubouchi T."/>
            <person name="Morono Y."/>
            <person name="Uchiyama I."/>
            <person name="Ito T."/>
            <person name="Fujiyama A."/>
            <person name="Inagaki F."/>
            <person name="Takami H."/>
        </authorList>
    </citation>
    <scope>NUCLEOTIDE SEQUENCE</scope>
    <source>
        <strain evidence="1">Expedition CK06-06</strain>
    </source>
</reference>
<dbReference type="InterPro" id="IPR019270">
    <property type="entry name" value="DUF2283"/>
</dbReference>
<dbReference type="EMBL" id="BARW01027192">
    <property type="protein sequence ID" value="GAJ13690.1"/>
    <property type="molecule type" value="Genomic_DNA"/>
</dbReference>
<evidence type="ECO:0000313" key="1">
    <source>
        <dbReference type="EMBL" id="GAJ13690.1"/>
    </source>
</evidence>
<comment type="caution">
    <text evidence="1">The sequence shown here is derived from an EMBL/GenBank/DDBJ whole genome shotgun (WGS) entry which is preliminary data.</text>
</comment>
<sequence>MKITWDAEAEAMYIYLVGEPNGCPLVKAEKTVQIKGEEIYLDYDKGHSL</sequence>
<accession>X1VU67</accession>
<dbReference type="AlphaFoldDB" id="X1VU67"/>
<gene>
    <name evidence="1" type="ORF">S12H4_44172</name>
</gene>
<organism evidence="1">
    <name type="scientific">marine sediment metagenome</name>
    <dbReference type="NCBI Taxonomy" id="412755"/>
    <lineage>
        <taxon>unclassified sequences</taxon>
        <taxon>metagenomes</taxon>
        <taxon>ecological metagenomes</taxon>
    </lineage>
</organism>
<proteinExistence type="predicted"/>
<evidence type="ECO:0008006" key="2">
    <source>
        <dbReference type="Google" id="ProtNLM"/>
    </source>
</evidence>
<feature type="non-terminal residue" evidence="1">
    <location>
        <position position="49"/>
    </location>
</feature>
<name>X1VU67_9ZZZZ</name>
<dbReference type="Pfam" id="PF10049">
    <property type="entry name" value="DUF2283"/>
    <property type="match status" value="1"/>
</dbReference>